<reference evidence="1" key="1">
    <citation type="submission" date="2022-08" db="UniProtKB">
        <authorList>
            <consortium name="EnsemblMetazoa"/>
        </authorList>
    </citation>
    <scope>IDENTIFICATION</scope>
    <source>
        <strain evidence="1">EBRO</strain>
    </source>
</reference>
<dbReference type="InterPro" id="IPR043136">
    <property type="entry name" value="B30.2/SPRY_sf"/>
</dbReference>
<dbReference type="Gene3D" id="2.60.120.920">
    <property type="match status" value="1"/>
</dbReference>
<dbReference type="Pfam" id="PF07177">
    <property type="entry name" value="Neuralized"/>
    <property type="match status" value="1"/>
</dbReference>
<dbReference type="FunFam" id="2.60.120.920:FF:000074">
    <property type="entry name" value="Neuralized protein 2"/>
    <property type="match status" value="1"/>
</dbReference>
<dbReference type="InterPro" id="IPR006573">
    <property type="entry name" value="NHR_dom"/>
</dbReference>
<dbReference type="CDD" id="cd12887">
    <property type="entry name" value="SPRY_NHR_like"/>
    <property type="match status" value="1"/>
</dbReference>
<dbReference type="InterPro" id="IPR037962">
    <property type="entry name" value="Neuralized"/>
</dbReference>
<dbReference type="InterPro" id="IPR036036">
    <property type="entry name" value="SOCS_box-like_dom_sf"/>
</dbReference>
<dbReference type="GO" id="GO:0061630">
    <property type="term" value="F:ubiquitin protein ligase activity"/>
    <property type="evidence" value="ECO:0007669"/>
    <property type="project" value="TreeGrafter"/>
</dbReference>
<dbReference type="SMART" id="SM00588">
    <property type="entry name" value="NEUZ"/>
    <property type="match status" value="1"/>
</dbReference>
<dbReference type="PANTHER" id="PTHR12429:SF8">
    <property type="entry name" value="NEURALIZED-LIKE PROTEIN 2"/>
    <property type="match status" value="1"/>
</dbReference>
<proteinExistence type="predicted"/>
<dbReference type="PANTHER" id="PTHR12429">
    <property type="entry name" value="NEURALIZED"/>
    <property type="match status" value="1"/>
</dbReference>
<organism evidence="1">
    <name type="scientific">Anopheles atroparvus</name>
    <name type="common">European mosquito</name>
    <dbReference type="NCBI Taxonomy" id="41427"/>
    <lineage>
        <taxon>Eukaryota</taxon>
        <taxon>Metazoa</taxon>
        <taxon>Ecdysozoa</taxon>
        <taxon>Arthropoda</taxon>
        <taxon>Hexapoda</taxon>
        <taxon>Insecta</taxon>
        <taxon>Pterygota</taxon>
        <taxon>Neoptera</taxon>
        <taxon>Endopterygota</taxon>
        <taxon>Diptera</taxon>
        <taxon>Nematocera</taxon>
        <taxon>Culicoidea</taxon>
        <taxon>Culicidae</taxon>
        <taxon>Anophelinae</taxon>
        <taxon>Anopheles</taxon>
    </lineage>
</organism>
<dbReference type="InterPro" id="IPR001496">
    <property type="entry name" value="SOCS_box"/>
</dbReference>
<evidence type="ECO:0008006" key="2">
    <source>
        <dbReference type="Google" id="ProtNLM"/>
    </source>
</evidence>
<dbReference type="SUPFAM" id="SSF158235">
    <property type="entry name" value="SOCS box-like"/>
    <property type="match status" value="1"/>
</dbReference>
<dbReference type="CDD" id="cd03717">
    <property type="entry name" value="SOCS_SOCS_like"/>
    <property type="match status" value="1"/>
</dbReference>
<dbReference type="Pfam" id="PF07525">
    <property type="entry name" value="SOCS_box"/>
    <property type="match status" value="1"/>
</dbReference>
<dbReference type="PROSITE" id="PS51065">
    <property type="entry name" value="NHR"/>
    <property type="match status" value="1"/>
</dbReference>
<dbReference type="EnsemblMetazoa" id="AATE004512-RA">
    <property type="protein sequence ID" value="AATE004512-PA.1"/>
    <property type="gene ID" value="AATE004512"/>
</dbReference>
<accession>A0A182IS83</accession>
<protein>
    <recommendedName>
        <fullName evidence="2">Neuralized-like protein 2</fullName>
    </recommendedName>
</protein>
<sequence length="308" mass="34415">LLVRTYFVSASSIRFAHQHLRRQNRETFVLLQGIQGQRPRSRAGVWTVNTFTLTGARISMTVVYPRKMLSRFHPYHGQNIILFNENTVAYRKASFGNALTFSEKPLQPGEIFLLEIEKNERGWSGHMRLGLTQLEIKPASTLQYALPDLANLGSSWVFPIMRTVGNTVLKSNILGSGPNVKTSRGAFPRSRLKPVSHDGACEDILPTDTNSRIGVIFVPSEHEADKANMHFIINGEDQGPCTHDIPYTKGALHVVVDVYGTTKQVKIIQLYGISTLQGACRDAILARVKKTSIPDLPLPESLKHYLLQ</sequence>
<name>A0A182IS83_ANOAO</name>
<evidence type="ECO:0000313" key="1">
    <source>
        <dbReference type="EnsemblMetazoa" id="AATE004512-PA.1"/>
    </source>
</evidence>
<dbReference type="AlphaFoldDB" id="A0A182IS83"/>
<dbReference type="GO" id="GO:0035556">
    <property type="term" value="P:intracellular signal transduction"/>
    <property type="evidence" value="ECO:0007669"/>
    <property type="project" value="InterPro"/>
</dbReference>
<dbReference type="PROSITE" id="PS50225">
    <property type="entry name" value="SOCS"/>
    <property type="match status" value="1"/>
</dbReference>
<dbReference type="VEuPathDB" id="VectorBase:AATE004512"/>
<dbReference type="STRING" id="41427.A0A182IS83"/>